<dbReference type="EMBL" id="JABBWG010000051">
    <property type="protein sequence ID" value="KAG1805666.1"/>
    <property type="molecule type" value="Genomic_DNA"/>
</dbReference>
<gene>
    <name evidence="1" type="ORF">BJ212DRAFT_1390878</name>
</gene>
<dbReference type="OrthoDB" id="2651985at2759"/>
<evidence type="ECO:0000313" key="1">
    <source>
        <dbReference type="EMBL" id="KAG1805666.1"/>
    </source>
</evidence>
<comment type="caution">
    <text evidence="1">The sequence shown here is derived from an EMBL/GenBank/DDBJ whole genome shotgun (WGS) entry which is preliminary data.</text>
</comment>
<name>A0A9P7J6W3_9AGAM</name>
<proteinExistence type="predicted"/>
<sequence>MPKIPAWKQRLHQLHLNPPHYEASWYGPIDKLANQVFAADCFMVKPQPKIRPSAPPGDADGELLVEEEGLSTDSMGTPVLPTSYFELDFVIVLVDDARDIPLVCIEVKKEGESHKSAGSQLYYYIEALTSKDPHDEFVAMLVLGGKFYCYSASGRRARTAGGEGWETAEDLEGIFEKVVKGVLGGKGKRRR</sequence>
<dbReference type="GeneID" id="64631022"/>
<protein>
    <submittedName>
        <fullName evidence="1">Uncharacterized protein</fullName>
    </submittedName>
</protein>
<dbReference type="Proteomes" id="UP000807769">
    <property type="component" value="Unassembled WGS sequence"/>
</dbReference>
<reference evidence="1" key="1">
    <citation type="journal article" date="2020" name="New Phytol.">
        <title>Comparative genomics reveals dynamic genome evolution in host specialist ectomycorrhizal fungi.</title>
        <authorList>
            <person name="Lofgren L.A."/>
            <person name="Nguyen N.H."/>
            <person name="Vilgalys R."/>
            <person name="Ruytinx J."/>
            <person name="Liao H.L."/>
            <person name="Branco S."/>
            <person name="Kuo A."/>
            <person name="LaButti K."/>
            <person name="Lipzen A."/>
            <person name="Andreopoulos W."/>
            <person name="Pangilinan J."/>
            <person name="Riley R."/>
            <person name="Hundley H."/>
            <person name="Na H."/>
            <person name="Barry K."/>
            <person name="Grigoriev I.V."/>
            <person name="Stajich J.E."/>
            <person name="Kennedy P.G."/>
        </authorList>
    </citation>
    <scope>NUCLEOTIDE SEQUENCE</scope>
    <source>
        <strain evidence="1">MN1</strain>
    </source>
</reference>
<keyword evidence="2" id="KW-1185">Reference proteome</keyword>
<dbReference type="AlphaFoldDB" id="A0A9P7J6W3"/>
<organism evidence="1 2">
    <name type="scientific">Suillus subaureus</name>
    <dbReference type="NCBI Taxonomy" id="48587"/>
    <lineage>
        <taxon>Eukaryota</taxon>
        <taxon>Fungi</taxon>
        <taxon>Dikarya</taxon>
        <taxon>Basidiomycota</taxon>
        <taxon>Agaricomycotina</taxon>
        <taxon>Agaricomycetes</taxon>
        <taxon>Agaricomycetidae</taxon>
        <taxon>Boletales</taxon>
        <taxon>Suillineae</taxon>
        <taxon>Suillaceae</taxon>
        <taxon>Suillus</taxon>
    </lineage>
</organism>
<evidence type="ECO:0000313" key="2">
    <source>
        <dbReference type="Proteomes" id="UP000807769"/>
    </source>
</evidence>
<accession>A0A9P7J6W3</accession>
<dbReference type="RefSeq" id="XP_041187364.1">
    <property type="nucleotide sequence ID" value="XM_041337006.1"/>
</dbReference>